<dbReference type="STRING" id="1484693.RS694_05405"/>
<dbReference type="AlphaFoldDB" id="A0A1P8K7P6"/>
<sequence>MSMTETIRKRRKFDPSNYLKAGERYEQHYAAFGVVPYMSGIDIFLSIKNREDLNNLVTAARRQEENEEMCIDMRALAIVSLEGRDVVFTDQLVAFCKKSGKSWFQFELNGQHIKTDWELNFDIGARSAMENPFKSRTNLH</sequence>
<proteinExistence type="predicted"/>
<gene>
    <name evidence="1" type="ORF">RS694_05405</name>
</gene>
<protein>
    <submittedName>
        <fullName evidence="1">Uncharacterized protein</fullName>
    </submittedName>
</protein>
<dbReference type="EMBL" id="CP019239">
    <property type="protein sequence ID" value="APW42027.1"/>
    <property type="molecule type" value="Genomic_DNA"/>
</dbReference>
<evidence type="ECO:0000313" key="1">
    <source>
        <dbReference type="EMBL" id="APW42027.1"/>
    </source>
</evidence>
<reference evidence="1 2" key="1">
    <citation type="submission" date="2017-01" db="EMBL/GenBank/DDBJ databases">
        <authorList>
            <person name="Mah S.A."/>
            <person name="Swanson W.J."/>
            <person name="Moy G.W."/>
            <person name="Vacquier V.D."/>
        </authorList>
    </citation>
    <scope>NUCLEOTIDE SEQUENCE [LARGE SCALE GENOMIC DNA]</scope>
    <source>
        <strain evidence="1 2">DSM 22694</strain>
    </source>
</reference>
<evidence type="ECO:0000313" key="2">
    <source>
        <dbReference type="Proteomes" id="UP000186110"/>
    </source>
</evidence>
<keyword evidence="2" id="KW-1185">Reference proteome</keyword>
<dbReference type="Proteomes" id="UP000186110">
    <property type="component" value="Chromosome"/>
</dbReference>
<accession>A0A1P8K7P6</accession>
<organism evidence="1 2">
    <name type="scientific">Rhodoferax saidenbachensis</name>
    <dbReference type="NCBI Taxonomy" id="1484693"/>
    <lineage>
        <taxon>Bacteria</taxon>
        <taxon>Pseudomonadati</taxon>
        <taxon>Pseudomonadota</taxon>
        <taxon>Betaproteobacteria</taxon>
        <taxon>Burkholderiales</taxon>
        <taxon>Comamonadaceae</taxon>
        <taxon>Rhodoferax</taxon>
    </lineage>
</organism>
<dbReference type="KEGG" id="rsb:RS694_05405"/>
<name>A0A1P8K7P6_9BURK</name>